<gene>
    <name evidence="13" type="ORF">SUH3_08365</name>
</gene>
<dbReference type="GO" id="GO:0015920">
    <property type="term" value="P:lipopolysaccharide transport"/>
    <property type="evidence" value="ECO:0007669"/>
    <property type="project" value="TreeGrafter"/>
</dbReference>
<evidence type="ECO:0000256" key="5">
    <source>
        <dbReference type="ARBA" id="ARBA00022597"/>
    </source>
</evidence>
<evidence type="ECO:0000256" key="2">
    <source>
        <dbReference type="ARBA" id="ARBA00007783"/>
    </source>
</evidence>
<feature type="transmembrane region" description="Helical" evidence="11">
    <location>
        <begin position="218"/>
        <end position="239"/>
    </location>
</feature>
<dbReference type="AlphaFoldDB" id="A0A073IXE7"/>
<comment type="caution">
    <text evidence="13">The sequence shown here is derived from an EMBL/GenBank/DDBJ whole genome shotgun (WGS) entry which is preliminary data.</text>
</comment>
<dbReference type="GO" id="GO:0043190">
    <property type="term" value="C:ATP-binding cassette (ABC) transporter complex"/>
    <property type="evidence" value="ECO:0007669"/>
    <property type="project" value="InterPro"/>
</dbReference>
<evidence type="ECO:0000256" key="3">
    <source>
        <dbReference type="ARBA" id="ARBA00022448"/>
    </source>
</evidence>
<dbReference type="Proteomes" id="UP000027746">
    <property type="component" value="Unassembled WGS sequence"/>
</dbReference>
<dbReference type="EMBL" id="JAMD01000018">
    <property type="protein sequence ID" value="KEJ94136.1"/>
    <property type="molecule type" value="Genomic_DNA"/>
</dbReference>
<keyword evidence="6 11" id="KW-0812">Transmembrane</keyword>
<keyword evidence="5" id="KW-0762">Sugar transport</keyword>
<keyword evidence="7" id="KW-0972">Capsule biogenesis/degradation</keyword>
<evidence type="ECO:0000256" key="11">
    <source>
        <dbReference type="RuleBase" id="RU361157"/>
    </source>
</evidence>
<feature type="transmembrane region" description="Helical" evidence="11">
    <location>
        <begin position="131"/>
        <end position="156"/>
    </location>
</feature>
<reference evidence="13 14" key="1">
    <citation type="submission" date="2014-01" db="EMBL/GenBank/DDBJ databases">
        <title>Sulfitobacter sp. H3 (MCCC 1A00686) Genome Sequencing.</title>
        <authorList>
            <person name="Lai Q."/>
            <person name="Hong Z."/>
        </authorList>
    </citation>
    <scope>NUCLEOTIDE SEQUENCE [LARGE SCALE GENOMIC DNA]</scope>
    <source>
        <strain evidence="13 14">H3</strain>
    </source>
</reference>
<evidence type="ECO:0000256" key="9">
    <source>
        <dbReference type="ARBA" id="ARBA00023047"/>
    </source>
</evidence>
<evidence type="ECO:0000256" key="8">
    <source>
        <dbReference type="ARBA" id="ARBA00022989"/>
    </source>
</evidence>
<comment type="subcellular location">
    <subcellularLocation>
        <location evidence="11">Cell inner membrane</location>
        <topology evidence="11">Multi-pass membrane protein</topology>
    </subcellularLocation>
    <subcellularLocation>
        <location evidence="1">Cell membrane</location>
        <topology evidence="1">Multi-pass membrane protein</topology>
    </subcellularLocation>
</comment>
<dbReference type="PANTHER" id="PTHR30413:SF10">
    <property type="entry name" value="CAPSULE POLYSACCHARIDE EXPORT INNER-MEMBRANE PROTEIN CTRC"/>
    <property type="match status" value="1"/>
</dbReference>
<evidence type="ECO:0000313" key="14">
    <source>
        <dbReference type="Proteomes" id="UP000027746"/>
    </source>
</evidence>
<keyword evidence="4 11" id="KW-1003">Cell membrane</keyword>
<evidence type="ECO:0000256" key="6">
    <source>
        <dbReference type="ARBA" id="ARBA00022692"/>
    </source>
</evidence>
<dbReference type="PRINTS" id="PR00164">
    <property type="entry name" value="ABC2TRNSPORT"/>
</dbReference>
<dbReference type="InterPro" id="IPR000412">
    <property type="entry name" value="ABC_2_transport"/>
</dbReference>
<protein>
    <recommendedName>
        <fullName evidence="11">Transport permease protein</fullName>
    </recommendedName>
</protein>
<evidence type="ECO:0000256" key="1">
    <source>
        <dbReference type="ARBA" id="ARBA00004651"/>
    </source>
</evidence>
<dbReference type="PROSITE" id="PS51012">
    <property type="entry name" value="ABC_TM2"/>
    <property type="match status" value="1"/>
</dbReference>
<evidence type="ECO:0000256" key="7">
    <source>
        <dbReference type="ARBA" id="ARBA00022903"/>
    </source>
</evidence>
<dbReference type="InterPro" id="IPR013525">
    <property type="entry name" value="ABC2_TM"/>
</dbReference>
<keyword evidence="9" id="KW-0625">Polysaccharide transport</keyword>
<keyword evidence="3 11" id="KW-0813">Transport</keyword>
<name>A0A073IXE7_9RHOB</name>
<accession>A0A073IXE7</accession>
<dbReference type="GO" id="GO:0015774">
    <property type="term" value="P:polysaccharide transport"/>
    <property type="evidence" value="ECO:0007669"/>
    <property type="project" value="UniProtKB-KW"/>
</dbReference>
<feature type="transmembrane region" description="Helical" evidence="11">
    <location>
        <begin position="21"/>
        <end position="44"/>
    </location>
</feature>
<dbReference type="PANTHER" id="PTHR30413">
    <property type="entry name" value="INNER MEMBRANE TRANSPORT PERMEASE"/>
    <property type="match status" value="1"/>
</dbReference>
<sequence>MRTVVALMLREMSTTYGRSPGGYLWAILEPVGGIAMMTLVFSLAFRSPALGVNFPIFYATGIVPFMLFNNMTTKLAQSLTFSKALLAYPNVTFADALIARFLVNLITQLMVGYVIFIGIMTLFETRTRPDLVTIVECYLMVSVLAVGVGTMNCYLFNAYPAWQRTWSILTRPLFIISCIFFLYETIPQPYRDYLWWNPMVHVVGLMRRGFYPSYDAPYVSFVYVFALGGGLFLAGLLMLRKHHKDILYN</sequence>
<proteinExistence type="inferred from homology"/>
<keyword evidence="10 11" id="KW-0472">Membrane</keyword>
<evidence type="ECO:0000313" key="13">
    <source>
        <dbReference type="EMBL" id="KEJ94136.1"/>
    </source>
</evidence>
<dbReference type="InterPro" id="IPR047817">
    <property type="entry name" value="ABC2_TM_bact-type"/>
</dbReference>
<feature type="transmembrane region" description="Helical" evidence="11">
    <location>
        <begin position="56"/>
        <end position="76"/>
    </location>
</feature>
<feature type="transmembrane region" description="Helical" evidence="11">
    <location>
        <begin position="168"/>
        <end position="186"/>
    </location>
</feature>
<feature type="transmembrane region" description="Helical" evidence="11">
    <location>
        <begin position="97"/>
        <end position="119"/>
    </location>
</feature>
<evidence type="ECO:0000256" key="4">
    <source>
        <dbReference type="ARBA" id="ARBA00022475"/>
    </source>
</evidence>
<comment type="similarity">
    <text evidence="2 11">Belongs to the ABC-2 integral membrane protein family.</text>
</comment>
<evidence type="ECO:0000256" key="10">
    <source>
        <dbReference type="ARBA" id="ARBA00023136"/>
    </source>
</evidence>
<keyword evidence="14" id="KW-1185">Reference proteome</keyword>
<dbReference type="Pfam" id="PF01061">
    <property type="entry name" value="ABC2_membrane"/>
    <property type="match status" value="1"/>
</dbReference>
<dbReference type="GO" id="GO:0140359">
    <property type="term" value="F:ABC-type transporter activity"/>
    <property type="evidence" value="ECO:0007669"/>
    <property type="project" value="InterPro"/>
</dbReference>
<feature type="domain" description="ABC transmembrane type-2" evidence="12">
    <location>
        <begin position="21"/>
        <end position="242"/>
    </location>
</feature>
<keyword evidence="8 11" id="KW-1133">Transmembrane helix</keyword>
<organism evidence="13 14">
    <name type="scientific">Pseudosulfitobacter pseudonitzschiae</name>
    <dbReference type="NCBI Taxonomy" id="1402135"/>
    <lineage>
        <taxon>Bacteria</taxon>
        <taxon>Pseudomonadati</taxon>
        <taxon>Pseudomonadota</taxon>
        <taxon>Alphaproteobacteria</taxon>
        <taxon>Rhodobacterales</taxon>
        <taxon>Roseobacteraceae</taxon>
        <taxon>Pseudosulfitobacter</taxon>
    </lineage>
</organism>
<evidence type="ECO:0000259" key="12">
    <source>
        <dbReference type="PROSITE" id="PS51012"/>
    </source>
</evidence>